<keyword evidence="2" id="KW-1185">Reference proteome</keyword>
<accession>A0A0C9YYB4</accession>
<dbReference type="AlphaFoldDB" id="A0A0C9YYB4"/>
<dbReference type="EMBL" id="KN833795">
    <property type="protein sequence ID" value="KIK18894.1"/>
    <property type="molecule type" value="Genomic_DNA"/>
</dbReference>
<name>A0A0C9YYB4_9AGAM</name>
<gene>
    <name evidence="1" type="ORF">PISMIDRAFT_173506</name>
</gene>
<reference evidence="2" key="2">
    <citation type="submission" date="2015-01" db="EMBL/GenBank/DDBJ databases">
        <title>Evolutionary Origins and Diversification of the Mycorrhizal Mutualists.</title>
        <authorList>
            <consortium name="DOE Joint Genome Institute"/>
            <consortium name="Mycorrhizal Genomics Consortium"/>
            <person name="Kohler A."/>
            <person name="Kuo A."/>
            <person name="Nagy L.G."/>
            <person name="Floudas D."/>
            <person name="Copeland A."/>
            <person name="Barry K.W."/>
            <person name="Cichocki N."/>
            <person name="Veneault-Fourrey C."/>
            <person name="LaButti K."/>
            <person name="Lindquist E.A."/>
            <person name="Lipzen A."/>
            <person name="Lundell T."/>
            <person name="Morin E."/>
            <person name="Murat C."/>
            <person name="Riley R."/>
            <person name="Ohm R."/>
            <person name="Sun H."/>
            <person name="Tunlid A."/>
            <person name="Henrissat B."/>
            <person name="Grigoriev I.V."/>
            <person name="Hibbett D.S."/>
            <person name="Martin F."/>
        </authorList>
    </citation>
    <scope>NUCLEOTIDE SEQUENCE [LARGE SCALE GENOMIC DNA]</scope>
    <source>
        <strain evidence="2">441</strain>
    </source>
</reference>
<sequence length="91" mass="10709">MRQLLQPSHTIPSRKLHCAEHFPIVCPLELYNPGGSNTLLTPSFESQYYSHVIRMFLIHITQELDFPENIKRECRQEAHQHLLRTDVLLQC</sequence>
<protein>
    <submittedName>
        <fullName evidence="1">Uncharacterized protein</fullName>
    </submittedName>
</protein>
<evidence type="ECO:0000313" key="2">
    <source>
        <dbReference type="Proteomes" id="UP000054018"/>
    </source>
</evidence>
<dbReference type="OrthoDB" id="10419145at2759"/>
<reference evidence="1 2" key="1">
    <citation type="submission" date="2014-04" db="EMBL/GenBank/DDBJ databases">
        <authorList>
            <consortium name="DOE Joint Genome Institute"/>
            <person name="Kuo A."/>
            <person name="Kohler A."/>
            <person name="Costa M.D."/>
            <person name="Nagy L.G."/>
            <person name="Floudas D."/>
            <person name="Copeland A."/>
            <person name="Barry K.W."/>
            <person name="Cichocki N."/>
            <person name="Veneault-Fourrey C."/>
            <person name="LaButti K."/>
            <person name="Lindquist E.A."/>
            <person name="Lipzen A."/>
            <person name="Lundell T."/>
            <person name="Morin E."/>
            <person name="Murat C."/>
            <person name="Sun H."/>
            <person name="Tunlid A."/>
            <person name="Henrissat B."/>
            <person name="Grigoriev I.V."/>
            <person name="Hibbett D.S."/>
            <person name="Martin F."/>
            <person name="Nordberg H.P."/>
            <person name="Cantor M.N."/>
            <person name="Hua S.X."/>
        </authorList>
    </citation>
    <scope>NUCLEOTIDE SEQUENCE [LARGE SCALE GENOMIC DNA]</scope>
    <source>
        <strain evidence="1 2">441</strain>
    </source>
</reference>
<dbReference type="HOGENOM" id="CLU_2427862_0_0_1"/>
<evidence type="ECO:0000313" key="1">
    <source>
        <dbReference type="EMBL" id="KIK18894.1"/>
    </source>
</evidence>
<dbReference type="Proteomes" id="UP000054018">
    <property type="component" value="Unassembled WGS sequence"/>
</dbReference>
<proteinExistence type="predicted"/>
<organism evidence="1 2">
    <name type="scientific">Pisolithus microcarpus 441</name>
    <dbReference type="NCBI Taxonomy" id="765257"/>
    <lineage>
        <taxon>Eukaryota</taxon>
        <taxon>Fungi</taxon>
        <taxon>Dikarya</taxon>
        <taxon>Basidiomycota</taxon>
        <taxon>Agaricomycotina</taxon>
        <taxon>Agaricomycetes</taxon>
        <taxon>Agaricomycetidae</taxon>
        <taxon>Boletales</taxon>
        <taxon>Sclerodermatineae</taxon>
        <taxon>Pisolithaceae</taxon>
        <taxon>Pisolithus</taxon>
    </lineage>
</organism>